<proteinExistence type="predicted"/>
<reference evidence="8 9" key="1">
    <citation type="submission" date="2020-09" db="EMBL/GenBank/DDBJ databases">
        <title>Pseudoxanthomonas sp. CAU 1598 isolated from sand of Yaerae Beach.</title>
        <authorList>
            <person name="Kim W."/>
        </authorList>
    </citation>
    <scope>NUCLEOTIDE SEQUENCE [LARGE SCALE GENOMIC DNA]</scope>
    <source>
        <strain evidence="8 9">CAU 1598</strain>
    </source>
</reference>
<dbReference type="GO" id="GO:0052621">
    <property type="term" value="F:diguanylate cyclase activity"/>
    <property type="evidence" value="ECO:0007669"/>
    <property type="project" value="UniProtKB-EC"/>
</dbReference>
<dbReference type="InterPro" id="IPR043128">
    <property type="entry name" value="Rev_trsase/Diguanyl_cyclase"/>
</dbReference>
<keyword evidence="4" id="KW-0597">Phosphoprotein</keyword>
<dbReference type="InterPro" id="IPR001789">
    <property type="entry name" value="Sig_transdc_resp-reg_receiver"/>
</dbReference>
<feature type="domain" description="Response regulatory" evidence="6">
    <location>
        <begin position="23"/>
        <end position="141"/>
    </location>
</feature>
<evidence type="ECO:0000313" key="8">
    <source>
        <dbReference type="EMBL" id="MBD8526101.1"/>
    </source>
</evidence>
<dbReference type="FunFam" id="3.30.70.270:FF:000001">
    <property type="entry name" value="Diguanylate cyclase domain protein"/>
    <property type="match status" value="1"/>
</dbReference>
<accession>A0AAW3ZP95</accession>
<dbReference type="PROSITE" id="PS50110">
    <property type="entry name" value="RESPONSE_REGULATORY"/>
    <property type="match status" value="1"/>
</dbReference>
<dbReference type="CDD" id="cd17569">
    <property type="entry name" value="REC_HupR-like"/>
    <property type="match status" value="1"/>
</dbReference>
<dbReference type="InterPro" id="IPR000160">
    <property type="entry name" value="GGDEF_dom"/>
</dbReference>
<evidence type="ECO:0000256" key="3">
    <source>
        <dbReference type="ARBA" id="ARBA00034247"/>
    </source>
</evidence>
<comment type="cofactor">
    <cofactor evidence="1">
        <name>Mg(2+)</name>
        <dbReference type="ChEBI" id="CHEBI:18420"/>
    </cofactor>
</comment>
<dbReference type="Gene3D" id="3.40.50.2300">
    <property type="match status" value="1"/>
</dbReference>
<evidence type="ECO:0000256" key="1">
    <source>
        <dbReference type="ARBA" id="ARBA00001946"/>
    </source>
</evidence>
<dbReference type="EC" id="2.7.7.65" evidence="2"/>
<dbReference type="SMART" id="SM00267">
    <property type="entry name" value="GGDEF"/>
    <property type="match status" value="1"/>
</dbReference>
<dbReference type="Pfam" id="PF00990">
    <property type="entry name" value="GGDEF"/>
    <property type="match status" value="1"/>
</dbReference>
<dbReference type="RefSeq" id="WP_192029523.1">
    <property type="nucleotide sequence ID" value="NZ_JACYTR010000017.1"/>
</dbReference>
<comment type="caution">
    <text evidence="8">The sequence shown here is derived from an EMBL/GenBank/DDBJ whole genome shotgun (WGS) entry which is preliminary data.</text>
</comment>
<sequence length="391" mass="44069">MGLFSRDRLTQLQAKAPDASAHGVMIVDDEEGNLRVLRTMLADRFRVIEARDGREALDLLENLAAEDAPSVILSDQRMPRMTGIELFERIRDRLPASIRIIITGFVDVGAIVDAINRAGIYKFIVKPFDRNDLLLTLERAVEAFEMRREIERHIEQLEDKVRERTRELEQKHQALLLASAELERASLTDALTGLGNRRFVEREISERGRLEDDERRSGLGQRVAYLLVDVDHFKSVNDTYGHAAGDAVLIGLSEVLRQCCREGDLAARWGGEEFLLRIRVEDEAQAIGFARRLRESVASARFDIGDGQQLQRTCSIGIALHPFDPRDPQALSWEHVLSVADHALYLAKRGGRNAALCLTCGDPSASVNIHRIHEELQDWIDAGALRLLRES</sequence>
<dbReference type="InterPro" id="IPR050469">
    <property type="entry name" value="Diguanylate_Cyclase"/>
</dbReference>
<comment type="catalytic activity">
    <reaction evidence="3">
        <text>2 GTP = 3',3'-c-di-GMP + 2 diphosphate</text>
        <dbReference type="Rhea" id="RHEA:24898"/>
        <dbReference type="ChEBI" id="CHEBI:33019"/>
        <dbReference type="ChEBI" id="CHEBI:37565"/>
        <dbReference type="ChEBI" id="CHEBI:58805"/>
        <dbReference type="EC" id="2.7.7.65"/>
    </reaction>
</comment>
<evidence type="ECO:0000259" key="6">
    <source>
        <dbReference type="PROSITE" id="PS50110"/>
    </source>
</evidence>
<feature type="modified residue" description="4-aspartylphosphate" evidence="4">
    <location>
        <position position="75"/>
    </location>
</feature>
<feature type="domain" description="GGDEF" evidence="7">
    <location>
        <begin position="221"/>
        <end position="360"/>
    </location>
</feature>
<name>A0AAW3ZP95_9GAMM</name>
<dbReference type="CDD" id="cd01949">
    <property type="entry name" value="GGDEF"/>
    <property type="match status" value="1"/>
</dbReference>
<dbReference type="InterPro" id="IPR029787">
    <property type="entry name" value="Nucleotide_cyclase"/>
</dbReference>
<dbReference type="InterPro" id="IPR011006">
    <property type="entry name" value="CheY-like_superfamily"/>
</dbReference>
<dbReference type="SMART" id="SM00448">
    <property type="entry name" value="REC"/>
    <property type="match status" value="1"/>
</dbReference>
<dbReference type="GO" id="GO:0000160">
    <property type="term" value="P:phosphorelay signal transduction system"/>
    <property type="evidence" value="ECO:0007669"/>
    <property type="project" value="InterPro"/>
</dbReference>
<protein>
    <recommendedName>
        <fullName evidence="2">diguanylate cyclase</fullName>
        <ecNumber evidence="2">2.7.7.65</ecNumber>
    </recommendedName>
</protein>
<evidence type="ECO:0000256" key="2">
    <source>
        <dbReference type="ARBA" id="ARBA00012528"/>
    </source>
</evidence>
<dbReference type="NCBIfam" id="TIGR00254">
    <property type="entry name" value="GGDEF"/>
    <property type="match status" value="1"/>
</dbReference>
<organism evidence="8 9">
    <name type="scientific">Pseudomarimonas arenosa</name>
    <dbReference type="NCBI Taxonomy" id="2774145"/>
    <lineage>
        <taxon>Bacteria</taxon>
        <taxon>Pseudomonadati</taxon>
        <taxon>Pseudomonadota</taxon>
        <taxon>Gammaproteobacteria</taxon>
        <taxon>Lysobacterales</taxon>
        <taxon>Lysobacteraceae</taxon>
        <taxon>Pseudomarimonas</taxon>
    </lineage>
</organism>
<dbReference type="PANTHER" id="PTHR45138:SF9">
    <property type="entry name" value="DIGUANYLATE CYCLASE DGCM-RELATED"/>
    <property type="match status" value="1"/>
</dbReference>
<dbReference type="Pfam" id="PF00072">
    <property type="entry name" value="Response_reg"/>
    <property type="match status" value="1"/>
</dbReference>
<dbReference type="AlphaFoldDB" id="A0AAW3ZP95"/>
<dbReference type="PROSITE" id="PS50887">
    <property type="entry name" value="GGDEF"/>
    <property type="match status" value="1"/>
</dbReference>
<feature type="coiled-coil region" evidence="5">
    <location>
        <begin position="140"/>
        <end position="185"/>
    </location>
</feature>
<dbReference type="EMBL" id="JACYTR010000017">
    <property type="protein sequence ID" value="MBD8526101.1"/>
    <property type="molecule type" value="Genomic_DNA"/>
</dbReference>
<dbReference type="SUPFAM" id="SSF52172">
    <property type="entry name" value="CheY-like"/>
    <property type="match status" value="1"/>
</dbReference>
<dbReference type="SUPFAM" id="SSF55073">
    <property type="entry name" value="Nucleotide cyclase"/>
    <property type="match status" value="1"/>
</dbReference>
<dbReference type="Gene3D" id="3.30.70.270">
    <property type="match status" value="1"/>
</dbReference>
<keyword evidence="9" id="KW-1185">Reference proteome</keyword>
<evidence type="ECO:0000256" key="4">
    <source>
        <dbReference type="PROSITE-ProRule" id="PRU00169"/>
    </source>
</evidence>
<gene>
    <name evidence="8" type="ORF">IFO71_10170</name>
</gene>
<dbReference type="PANTHER" id="PTHR45138">
    <property type="entry name" value="REGULATORY COMPONENTS OF SENSORY TRANSDUCTION SYSTEM"/>
    <property type="match status" value="1"/>
</dbReference>
<keyword evidence="5" id="KW-0175">Coiled coil</keyword>
<evidence type="ECO:0000313" key="9">
    <source>
        <dbReference type="Proteomes" id="UP000613768"/>
    </source>
</evidence>
<dbReference type="Proteomes" id="UP000613768">
    <property type="component" value="Unassembled WGS sequence"/>
</dbReference>
<evidence type="ECO:0000259" key="7">
    <source>
        <dbReference type="PROSITE" id="PS50887"/>
    </source>
</evidence>
<evidence type="ECO:0000256" key="5">
    <source>
        <dbReference type="SAM" id="Coils"/>
    </source>
</evidence>